<evidence type="ECO:0000313" key="5">
    <source>
        <dbReference type="EMBL" id="EET89899.1"/>
    </source>
</evidence>
<keyword evidence="1" id="KW-0805">Transcription regulation</keyword>
<dbReference type="InterPro" id="IPR002577">
    <property type="entry name" value="HTH_HxlR"/>
</dbReference>
<dbReference type="Proteomes" id="UP000332487">
    <property type="component" value="Unassembled WGS sequence"/>
</dbReference>
<protein>
    <submittedName>
        <fullName evidence="5">Transcriptional regulator, HxlR family</fullName>
    </submittedName>
</protein>
<dbReference type="SUPFAM" id="SSF46785">
    <property type="entry name" value="Winged helix' DNA-binding domain"/>
    <property type="match status" value="1"/>
</dbReference>
<accession>C7DGZ7</accession>
<proteinExistence type="predicted"/>
<reference evidence="5 6" key="2">
    <citation type="journal article" date="2010" name="Proc. Natl. Acad. Sci. U.S.A.">
        <title>Enigmatic, ultrasmall, uncultivated Archaea.</title>
        <authorList>
            <person name="Baker B.J."/>
            <person name="Comolli L.R."/>
            <person name="Dick G.J."/>
            <person name="Hauser L.J."/>
            <person name="Hyatt D."/>
            <person name="Dill B.D."/>
            <person name="Land M.L."/>
            <person name="Verberkmoes N.C."/>
            <person name="Hettich R.L."/>
            <person name="Banfield J.F."/>
        </authorList>
    </citation>
    <scope>NUCLEOTIDE SEQUENCE [LARGE SCALE GENOMIC DNA]</scope>
    <source>
        <strain evidence="5">ARMAN-2</strain>
    </source>
</reference>
<evidence type="ECO:0000259" key="4">
    <source>
        <dbReference type="PROSITE" id="PS51118"/>
    </source>
</evidence>
<keyword evidence="2" id="KW-0238">DNA-binding</keyword>
<sequence length="123" mass="14053">MERIEMCPTLEVLHLLGRKWAVPVLDEIYFSEKYARFNDMASSLHPITPRELNLMLLKLVDSGIVEKVDLRGKTAYTLTKRGVLVHDLIKAIKRQGNKLGNEGYDCVNTRCSQCAQFKVCLNE</sequence>
<dbReference type="EMBL" id="GG697240">
    <property type="protein sequence ID" value="EET89899.1"/>
    <property type="molecule type" value="Genomic_DNA"/>
</dbReference>
<dbReference type="PANTHER" id="PTHR33204">
    <property type="entry name" value="TRANSCRIPTIONAL REGULATOR, MARR FAMILY"/>
    <property type="match status" value="1"/>
</dbReference>
<gene>
    <name evidence="5" type="ORF">UNLARM2_0343</name>
</gene>
<dbReference type="Pfam" id="PF01638">
    <property type="entry name" value="HxlR"/>
    <property type="match status" value="1"/>
</dbReference>
<organism evidence="5 6">
    <name type="scientific">Candidatus Micrarchaeum acidiphilum ARMAN-2</name>
    <dbReference type="NCBI Taxonomy" id="425595"/>
    <lineage>
        <taxon>Archaea</taxon>
        <taxon>Candidatus Micrarchaeota</taxon>
        <taxon>Candidatus Micrarchaeia</taxon>
        <taxon>Candidatus Micrarchaeales</taxon>
        <taxon>Candidatus Micrarchaeaceae</taxon>
        <taxon>Candidatus Micrarchaeum</taxon>
    </lineage>
</organism>
<evidence type="ECO:0000256" key="1">
    <source>
        <dbReference type="ARBA" id="ARBA00023015"/>
    </source>
</evidence>
<dbReference type="GO" id="GO:0003677">
    <property type="term" value="F:DNA binding"/>
    <property type="evidence" value="ECO:0007669"/>
    <property type="project" value="UniProtKB-KW"/>
</dbReference>
<keyword evidence="6" id="KW-1185">Reference proteome</keyword>
<dbReference type="InterPro" id="IPR036388">
    <property type="entry name" value="WH-like_DNA-bd_sf"/>
</dbReference>
<name>C7DGZ7_MICA2</name>
<dbReference type="InterPro" id="IPR036390">
    <property type="entry name" value="WH_DNA-bd_sf"/>
</dbReference>
<evidence type="ECO:0000313" key="6">
    <source>
        <dbReference type="Proteomes" id="UP000332487"/>
    </source>
</evidence>
<dbReference type="PANTHER" id="PTHR33204:SF18">
    <property type="entry name" value="TRANSCRIPTIONAL REGULATORY PROTEIN"/>
    <property type="match status" value="1"/>
</dbReference>
<dbReference type="PROSITE" id="PS51118">
    <property type="entry name" value="HTH_HXLR"/>
    <property type="match status" value="1"/>
</dbReference>
<evidence type="ECO:0000256" key="3">
    <source>
        <dbReference type="ARBA" id="ARBA00023163"/>
    </source>
</evidence>
<keyword evidence="3" id="KW-0804">Transcription</keyword>
<reference evidence="5 6" key="1">
    <citation type="journal article" date="2009" name="Genome Biol.">
        <title>Community-wide analysis of microbial genome sequence signatures.</title>
        <authorList>
            <person name="Dick G.J."/>
            <person name="Andersson A.F."/>
            <person name="Baker B.J."/>
            <person name="Simmons S.L."/>
            <person name="Thomas B.C."/>
            <person name="Yelton A.P."/>
            <person name="Banfield J.F."/>
        </authorList>
    </citation>
    <scope>NUCLEOTIDE SEQUENCE [LARGE SCALE GENOMIC DNA]</scope>
    <source>
        <strain evidence="5">ARMAN-2</strain>
    </source>
</reference>
<dbReference type="Gene3D" id="1.10.10.10">
    <property type="entry name" value="Winged helix-like DNA-binding domain superfamily/Winged helix DNA-binding domain"/>
    <property type="match status" value="1"/>
</dbReference>
<feature type="domain" description="HTH hxlR-type" evidence="4">
    <location>
        <begin position="7"/>
        <end position="104"/>
    </location>
</feature>
<evidence type="ECO:0000256" key="2">
    <source>
        <dbReference type="ARBA" id="ARBA00023125"/>
    </source>
</evidence>
<dbReference type="AlphaFoldDB" id="C7DGZ7"/>